<sequence length="47" mass="5590">MIKVIIIIGLLIFLFPLYACLVVAKKADEKMRVLYKYKEKWESEDNI</sequence>
<proteinExistence type="predicted"/>
<dbReference type="RefSeq" id="WP_195956114.1">
    <property type="nucleotide sequence ID" value="NZ_JBBMEK010000049.1"/>
</dbReference>
<dbReference type="EMBL" id="JBBMEK010000049">
    <property type="protein sequence ID" value="MEQ2364615.1"/>
    <property type="molecule type" value="Genomic_DNA"/>
</dbReference>
<protein>
    <submittedName>
        <fullName evidence="1">Uncharacterized protein</fullName>
    </submittedName>
</protein>
<accession>A0ABV1B2F9</accession>
<gene>
    <name evidence="1" type="ORF">WMO25_05825</name>
</gene>
<reference evidence="1 2" key="1">
    <citation type="submission" date="2024-03" db="EMBL/GenBank/DDBJ databases">
        <title>Human intestinal bacterial collection.</title>
        <authorList>
            <person name="Pauvert C."/>
            <person name="Hitch T.C.A."/>
            <person name="Clavel T."/>
        </authorList>
    </citation>
    <scope>NUCLEOTIDE SEQUENCE [LARGE SCALE GENOMIC DNA]</scope>
    <source>
        <strain evidence="1 2">CLA-AA-H190</strain>
    </source>
</reference>
<comment type="caution">
    <text evidence="1">The sequence shown here is derived from an EMBL/GenBank/DDBJ whole genome shotgun (WGS) entry which is preliminary data.</text>
</comment>
<dbReference type="Proteomes" id="UP001469749">
    <property type="component" value="Unassembled WGS sequence"/>
</dbReference>
<organism evidence="1 2">
    <name type="scientific">Coprococcus intestinihominis</name>
    <dbReference type="NCBI Taxonomy" id="3133154"/>
    <lineage>
        <taxon>Bacteria</taxon>
        <taxon>Bacillati</taxon>
        <taxon>Bacillota</taxon>
        <taxon>Clostridia</taxon>
        <taxon>Lachnospirales</taxon>
        <taxon>Lachnospiraceae</taxon>
        <taxon>Coprococcus</taxon>
    </lineage>
</organism>
<name>A0ABV1B2F9_9FIRM</name>
<evidence type="ECO:0000313" key="1">
    <source>
        <dbReference type="EMBL" id="MEQ2364615.1"/>
    </source>
</evidence>
<evidence type="ECO:0000313" key="2">
    <source>
        <dbReference type="Proteomes" id="UP001469749"/>
    </source>
</evidence>
<keyword evidence="2" id="KW-1185">Reference proteome</keyword>